<gene>
    <name evidence="9" type="ORF">G3M48_007350</name>
</gene>
<evidence type="ECO:0000313" key="9">
    <source>
        <dbReference type="EMBL" id="KAK8143372.1"/>
    </source>
</evidence>
<keyword evidence="10" id="KW-1185">Reference proteome</keyword>
<keyword evidence="5" id="KW-0496">Mitochondrion</keyword>
<evidence type="ECO:0000256" key="2">
    <source>
        <dbReference type="ARBA" id="ARBA00005543"/>
    </source>
</evidence>
<feature type="region of interest" description="Disordered" evidence="7">
    <location>
        <begin position="209"/>
        <end position="239"/>
    </location>
</feature>
<dbReference type="InterPro" id="IPR002575">
    <property type="entry name" value="Aminoglycoside_PTrfase"/>
</dbReference>
<evidence type="ECO:0000256" key="3">
    <source>
        <dbReference type="ARBA" id="ARBA00016197"/>
    </source>
</evidence>
<dbReference type="InterPro" id="IPR051035">
    <property type="entry name" value="Mito_inheritance_9"/>
</dbReference>
<feature type="domain" description="Aminoglycoside phosphotransferase" evidence="8">
    <location>
        <begin position="161"/>
        <end position="201"/>
    </location>
</feature>
<evidence type="ECO:0000256" key="7">
    <source>
        <dbReference type="SAM" id="MobiDB-lite"/>
    </source>
</evidence>
<evidence type="ECO:0000256" key="1">
    <source>
        <dbReference type="ARBA" id="ARBA00004173"/>
    </source>
</evidence>
<dbReference type="PANTHER" id="PTHR36091">
    <property type="entry name" value="ALTERED INHERITANCE OF MITOCHONDRIA PROTEIN 9, MITOCHONDRIAL"/>
    <property type="match status" value="1"/>
</dbReference>
<dbReference type="AlphaFoldDB" id="A0AAW0RMC6"/>
<dbReference type="SUPFAM" id="SSF56112">
    <property type="entry name" value="Protein kinase-like (PK-like)"/>
    <property type="match status" value="1"/>
</dbReference>
<reference evidence="9 10" key="1">
    <citation type="submission" date="2020-02" db="EMBL/GenBank/DDBJ databases">
        <title>Comparative genomics of the hypocrealean fungal genus Beauvera.</title>
        <authorList>
            <person name="Showalter D.N."/>
            <person name="Bushley K.E."/>
            <person name="Rehner S.A."/>
        </authorList>
    </citation>
    <scope>NUCLEOTIDE SEQUENCE [LARGE SCALE GENOMIC DNA]</scope>
    <source>
        <strain evidence="9 10">ARSEF4384</strain>
    </source>
</reference>
<comment type="caution">
    <text evidence="9">The sequence shown here is derived from an EMBL/GenBank/DDBJ whole genome shotgun (WGS) entry which is preliminary data.</text>
</comment>
<name>A0AAW0RMC6_9HYPO</name>
<proteinExistence type="inferred from homology"/>
<dbReference type="Pfam" id="PF01636">
    <property type="entry name" value="APH"/>
    <property type="match status" value="1"/>
</dbReference>
<dbReference type="GO" id="GO:0005739">
    <property type="term" value="C:mitochondrion"/>
    <property type="evidence" value="ECO:0007669"/>
    <property type="project" value="UniProtKB-SubCell"/>
</dbReference>
<evidence type="ECO:0000313" key="10">
    <source>
        <dbReference type="Proteomes" id="UP001397290"/>
    </source>
</evidence>
<keyword evidence="4" id="KW-0809">Transit peptide</keyword>
<evidence type="ECO:0000259" key="8">
    <source>
        <dbReference type="Pfam" id="PF01636"/>
    </source>
</evidence>
<accession>A0AAW0RMC6</accession>
<feature type="compositionally biased region" description="Low complexity" evidence="7">
    <location>
        <begin position="225"/>
        <end position="234"/>
    </location>
</feature>
<evidence type="ECO:0000256" key="6">
    <source>
        <dbReference type="ARBA" id="ARBA00031849"/>
    </source>
</evidence>
<dbReference type="Gene3D" id="3.90.1200.10">
    <property type="match status" value="1"/>
</dbReference>
<evidence type="ECO:0000256" key="4">
    <source>
        <dbReference type="ARBA" id="ARBA00022946"/>
    </source>
</evidence>
<comment type="subcellular location">
    <subcellularLocation>
        <location evidence="1">Mitochondrion</location>
    </subcellularLocation>
</comment>
<organism evidence="9 10">
    <name type="scientific">Beauveria asiatica</name>
    <dbReference type="NCBI Taxonomy" id="1069075"/>
    <lineage>
        <taxon>Eukaryota</taxon>
        <taxon>Fungi</taxon>
        <taxon>Dikarya</taxon>
        <taxon>Ascomycota</taxon>
        <taxon>Pezizomycotina</taxon>
        <taxon>Sordariomycetes</taxon>
        <taxon>Hypocreomycetidae</taxon>
        <taxon>Hypocreales</taxon>
        <taxon>Cordycipitaceae</taxon>
        <taxon>Beauveria</taxon>
    </lineage>
</organism>
<dbReference type="PANTHER" id="PTHR36091:SF1">
    <property type="entry name" value="ALTERED INHERITANCE OF MITOCHONDRIA PROTEIN 9, MITOCHONDRIAL"/>
    <property type="match status" value="1"/>
</dbReference>
<dbReference type="InterPro" id="IPR011009">
    <property type="entry name" value="Kinase-like_dom_sf"/>
</dbReference>
<dbReference type="EMBL" id="JAAHCF010000521">
    <property type="protein sequence ID" value="KAK8143372.1"/>
    <property type="molecule type" value="Genomic_DNA"/>
</dbReference>
<evidence type="ECO:0000256" key="5">
    <source>
        <dbReference type="ARBA" id="ARBA00023128"/>
    </source>
</evidence>
<sequence length="398" mass="45194">MTYLQTKAELPVPKILDWNDDASNPVGAEYIIQEHVKGVQLPQIWPAMDSLQHMRCTKTLSLVMKKLASLNFPAYGSLYFSDAPIESNLKIPLDHGFCIGPNCNSVFWNRNPGELELYGGPSPNCGPCEFEKVYPLSPTALTENGNIQQVMRMLVEDTRVQSAAAPTLLHPDFHMRNIFVSADDPTIITGLIDWQSTSVEPAFIYANETPDFATPPEEPEEEMPESGQSEQQSPEMRERERKDALICYQTYDVCMKGLIPKVREARPLDPSLFRVFQYCHTSWRDSAAALHQELIELSARWTELGLRGACPFSPTEQELKEYAQNYEDFETVQRLKLWLKSALHTDSDGWVSNAQWDAARDAHRAVYDQWIETARESESASEGLTVEKADKLWPFDAR</sequence>
<comment type="similarity">
    <text evidence="2">Belongs to the AIM9 family.</text>
</comment>
<dbReference type="Proteomes" id="UP001397290">
    <property type="component" value="Unassembled WGS sequence"/>
</dbReference>
<protein>
    <recommendedName>
        <fullName evidence="3">Altered inheritance of mitochondria protein 9, mitochondrial</fullName>
    </recommendedName>
    <alternativeName>
        <fullName evidence="6">Found in mitochondrial proteome protein 29</fullName>
    </alternativeName>
</protein>